<organism evidence="2 3">
    <name type="scientific">Leptolyngbya boryana NIES-2135</name>
    <dbReference type="NCBI Taxonomy" id="1973484"/>
    <lineage>
        <taxon>Bacteria</taxon>
        <taxon>Bacillati</taxon>
        <taxon>Cyanobacteriota</taxon>
        <taxon>Cyanophyceae</taxon>
        <taxon>Leptolyngbyales</taxon>
        <taxon>Leptolyngbyaceae</taxon>
        <taxon>Leptolyngbya group</taxon>
        <taxon>Leptolyngbya</taxon>
    </lineage>
</organism>
<dbReference type="AlphaFoldDB" id="A0A1Z4JA93"/>
<evidence type="ECO:0000313" key="2">
    <source>
        <dbReference type="EMBL" id="BAY53684.1"/>
    </source>
</evidence>
<dbReference type="Proteomes" id="UP000217895">
    <property type="component" value="Chromosome"/>
</dbReference>
<evidence type="ECO:0000313" key="3">
    <source>
        <dbReference type="Proteomes" id="UP000217895"/>
    </source>
</evidence>
<name>A0A1Z4JA93_LEPBY</name>
<proteinExistence type="predicted"/>
<evidence type="ECO:0008006" key="4">
    <source>
        <dbReference type="Google" id="ProtNLM"/>
    </source>
</evidence>
<evidence type="ECO:0000256" key="1">
    <source>
        <dbReference type="SAM" id="MobiDB-lite"/>
    </source>
</evidence>
<feature type="region of interest" description="Disordered" evidence="1">
    <location>
        <begin position="52"/>
        <end position="71"/>
    </location>
</feature>
<reference evidence="2 3" key="1">
    <citation type="submission" date="2017-06" db="EMBL/GenBank/DDBJ databases">
        <title>Genome sequencing of cyanobaciteial culture collection at National Institute for Environmental Studies (NIES).</title>
        <authorList>
            <person name="Hirose Y."/>
            <person name="Shimura Y."/>
            <person name="Fujisawa T."/>
            <person name="Nakamura Y."/>
            <person name="Kawachi M."/>
        </authorList>
    </citation>
    <scope>NUCLEOTIDE SEQUENCE [LARGE SCALE GENOMIC DNA]</scope>
    <source>
        <strain evidence="2 3">NIES-2135</strain>
    </source>
</reference>
<protein>
    <recommendedName>
        <fullName evidence="4">Lipoprotein</fullName>
    </recommendedName>
</protein>
<dbReference type="PROSITE" id="PS51257">
    <property type="entry name" value="PROKAR_LIPOPROTEIN"/>
    <property type="match status" value="1"/>
</dbReference>
<dbReference type="EMBL" id="AP018203">
    <property type="protein sequence ID" value="BAY53684.1"/>
    <property type="molecule type" value="Genomic_DNA"/>
</dbReference>
<accession>A0A1Z4JA93</accession>
<sequence>MIRFPIQCFAISISIGAIIQGCQPISHKPQIEPIKGFEVPADRPAITDSDRIRNNTIRPDEVERIEQRRVK</sequence>
<keyword evidence="3" id="KW-1185">Reference proteome</keyword>
<gene>
    <name evidence="2" type="ORF">NIES2135_04940</name>
</gene>